<dbReference type="InterPro" id="IPR027417">
    <property type="entry name" value="P-loop_NTPase"/>
</dbReference>
<accession>A0A0D3BZF4</accession>
<dbReference type="Gramene" id="Bo4g136520.1">
    <property type="protein sequence ID" value="Bo4g136520.1"/>
    <property type="gene ID" value="Bo4g136520"/>
</dbReference>
<reference evidence="2 3" key="1">
    <citation type="journal article" date="2014" name="Genome Biol.">
        <title>Transcriptome and methylome profiling reveals relics of genome dominance in the mesopolyploid Brassica oleracea.</title>
        <authorList>
            <person name="Parkin I.A."/>
            <person name="Koh C."/>
            <person name="Tang H."/>
            <person name="Robinson S.J."/>
            <person name="Kagale S."/>
            <person name="Clarke W.E."/>
            <person name="Town C.D."/>
            <person name="Nixon J."/>
            <person name="Krishnakumar V."/>
            <person name="Bidwell S.L."/>
            <person name="Denoeud F."/>
            <person name="Belcram H."/>
            <person name="Links M.G."/>
            <person name="Just J."/>
            <person name="Clarke C."/>
            <person name="Bender T."/>
            <person name="Huebert T."/>
            <person name="Mason A.S."/>
            <person name="Pires J.C."/>
            <person name="Barker G."/>
            <person name="Moore J."/>
            <person name="Walley P.G."/>
            <person name="Manoli S."/>
            <person name="Batley J."/>
            <person name="Edwards D."/>
            <person name="Nelson M.N."/>
            <person name="Wang X."/>
            <person name="Paterson A.H."/>
            <person name="King G."/>
            <person name="Bancroft I."/>
            <person name="Chalhoub B."/>
            <person name="Sharpe A.G."/>
        </authorList>
    </citation>
    <scope>NUCLEOTIDE SEQUENCE</scope>
    <source>
        <strain evidence="2 3">cv. TO1000</strain>
    </source>
</reference>
<dbReference type="PANTHER" id="PTHR47150">
    <property type="entry name" value="OS12G0169200 PROTEIN"/>
    <property type="match status" value="1"/>
</dbReference>
<evidence type="ECO:0000256" key="1">
    <source>
        <dbReference type="SAM" id="MobiDB-lite"/>
    </source>
</evidence>
<dbReference type="SUPFAM" id="SSF52540">
    <property type="entry name" value="P-loop containing nucleoside triphosphate hydrolases"/>
    <property type="match status" value="1"/>
</dbReference>
<evidence type="ECO:0000313" key="2">
    <source>
        <dbReference type="EnsemblPlants" id="Bo4g136520.1"/>
    </source>
</evidence>
<sequence>MDPNNLPSKSSSYVGLLHSQQGSVFHENFPYESFHSSVNFGESQPFPAFSSQQSQDAPLEPPVQTPAARGVRRKWNPADDEVLISAWLNTSKDAIVANEQRSGAFWKRVAAYYAASPHGREDGGREHDVNKFCAAYSAAEREMRSGESDTDVLKKAHDIFFSDQEHKFTLEHAWCVLRFEQKCLSLNTPTTGGISKRKNVEVNSQTSTNEGFVDVESRPEGVKAAKAKRNVLVVVIGGQKQRIAIACAFVRRAEIMLLDEGTSAVDAVSERSVQEALDQACSDLCEEYIDFNPQPKERKTRVFIERHREEGHQKLWNDYFSETPTYPHNIFRRRFRMNKALFLRIVHRLSTEVEYFQPRVDATGRSSLTPLQKCTAAIRQLAYGGGSARRSLHNFTAGIIDLFGDEYLRRPTPEDLQRLLYIGEQRGFPGMIGSIDCMHWEWKNCPTAWKGMYSRGTDKPTIVLEAVASYDLWIWHAFFGAPGTMNDLNILHRSPVFDDIINGIAPQVNFHVNGNPYNLAYYLTDGIYPKWTTFIQSIRLPQGQKHSLFAQTQEAVRKDVERAFGVLQARFAVVRNPSNIWDKEKIGNIMRACIILHNMIVEDERSSRRDENVDEFEEGDVETFSVNMPSTVGSTLERRTSVRNRQVHQHLKNDLIENIWTKFGHPTNNI</sequence>
<evidence type="ECO:0000313" key="3">
    <source>
        <dbReference type="Proteomes" id="UP000032141"/>
    </source>
</evidence>
<evidence type="ECO:0008006" key="4">
    <source>
        <dbReference type="Google" id="ProtNLM"/>
    </source>
</evidence>
<dbReference type="Proteomes" id="UP000032141">
    <property type="component" value="Chromosome C4"/>
</dbReference>
<name>A0A0D3BZF4_BRAOL</name>
<dbReference type="PANTHER" id="PTHR47150:SF5">
    <property type="entry name" value="OS07G0546750 PROTEIN"/>
    <property type="match status" value="1"/>
</dbReference>
<dbReference type="InterPro" id="IPR006912">
    <property type="entry name" value="Harbinger_derived_prot"/>
</dbReference>
<dbReference type="eggNOG" id="KOG0055">
    <property type="taxonomic scope" value="Eukaryota"/>
</dbReference>
<dbReference type="AlphaFoldDB" id="A0A0D3BZF4"/>
<protein>
    <recommendedName>
        <fullName evidence="4">No apical meristem-associated C-terminal domain-containing protein</fullName>
    </recommendedName>
</protein>
<dbReference type="HOGENOM" id="CLU_012390_5_0_1"/>
<reference evidence="2" key="2">
    <citation type="submission" date="2015-03" db="UniProtKB">
        <authorList>
            <consortium name="EnsemblPlants"/>
        </authorList>
    </citation>
    <scope>IDENTIFICATION</scope>
</reference>
<keyword evidence="3" id="KW-1185">Reference proteome</keyword>
<dbReference type="EnsemblPlants" id="Bo4g136520.1">
    <property type="protein sequence ID" value="Bo4g136520.1"/>
    <property type="gene ID" value="Bo4g136520"/>
</dbReference>
<dbReference type="OMA" id="CCIERTT"/>
<feature type="compositionally biased region" description="Low complexity" evidence="1">
    <location>
        <begin position="45"/>
        <end position="55"/>
    </location>
</feature>
<organism evidence="2 3">
    <name type="scientific">Brassica oleracea var. oleracea</name>
    <dbReference type="NCBI Taxonomy" id="109376"/>
    <lineage>
        <taxon>Eukaryota</taxon>
        <taxon>Viridiplantae</taxon>
        <taxon>Streptophyta</taxon>
        <taxon>Embryophyta</taxon>
        <taxon>Tracheophyta</taxon>
        <taxon>Spermatophyta</taxon>
        <taxon>Magnoliopsida</taxon>
        <taxon>eudicotyledons</taxon>
        <taxon>Gunneridae</taxon>
        <taxon>Pentapetalae</taxon>
        <taxon>rosids</taxon>
        <taxon>malvids</taxon>
        <taxon>Brassicales</taxon>
        <taxon>Brassicaceae</taxon>
        <taxon>Brassiceae</taxon>
        <taxon>Brassica</taxon>
    </lineage>
</organism>
<dbReference type="Gene3D" id="3.40.50.300">
    <property type="entry name" value="P-loop containing nucleotide triphosphate hydrolases"/>
    <property type="match status" value="1"/>
</dbReference>
<dbReference type="Pfam" id="PF04827">
    <property type="entry name" value="Plant_tran"/>
    <property type="match status" value="1"/>
</dbReference>
<proteinExistence type="predicted"/>
<feature type="region of interest" description="Disordered" evidence="1">
    <location>
        <begin position="45"/>
        <end position="72"/>
    </location>
</feature>